<dbReference type="Proteomes" id="UP001500831">
    <property type="component" value="Unassembled WGS sequence"/>
</dbReference>
<keyword evidence="2" id="KW-0349">Heme</keyword>
<dbReference type="SUPFAM" id="SSF48264">
    <property type="entry name" value="Cytochrome P450"/>
    <property type="match status" value="1"/>
</dbReference>
<evidence type="ECO:0000313" key="4">
    <source>
        <dbReference type="EMBL" id="GAA2872964.1"/>
    </source>
</evidence>
<dbReference type="CDD" id="cd11031">
    <property type="entry name" value="Cyp158A-like"/>
    <property type="match status" value="1"/>
</dbReference>
<dbReference type="RefSeq" id="WP_344972272.1">
    <property type="nucleotide sequence ID" value="NZ_BAAAVI010000021.1"/>
</dbReference>
<dbReference type="Pfam" id="PF00067">
    <property type="entry name" value="p450"/>
    <property type="match status" value="1"/>
</dbReference>
<name>A0ABP6IDM7_9ACTN</name>
<gene>
    <name evidence="4" type="ORF">GCM10010517_33430</name>
</gene>
<dbReference type="InterPro" id="IPR002397">
    <property type="entry name" value="Cyt_P450_B"/>
</dbReference>
<dbReference type="PROSITE" id="PS00086">
    <property type="entry name" value="CYTOCHROME_P450"/>
    <property type="match status" value="1"/>
</dbReference>
<protein>
    <submittedName>
        <fullName evidence="4">Cytochrome P450</fullName>
    </submittedName>
</protein>
<keyword evidence="2" id="KW-0503">Monooxygenase</keyword>
<comment type="similarity">
    <text evidence="1 2">Belongs to the cytochrome P450 family.</text>
</comment>
<comment type="caution">
    <text evidence="4">The sequence shown here is derived from an EMBL/GenBank/DDBJ whole genome shotgun (WGS) entry which is preliminary data.</text>
</comment>
<evidence type="ECO:0000313" key="5">
    <source>
        <dbReference type="Proteomes" id="UP001500831"/>
    </source>
</evidence>
<proteinExistence type="inferred from homology"/>
<accession>A0ABP6IDM7</accession>
<keyword evidence="5" id="KW-1185">Reference proteome</keyword>
<keyword evidence="2" id="KW-0479">Metal-binding</keyword>
<dbReference type="PANTHER" id="PTHR46696:SF1">
    <property type="entry name" value="CYTOCHROME P450 YJIB-RELATED"/>
    <property type="match status" value="1"/>
</dbReference>
<reference evidence="5" key="1">
    <citation type="journal article" date="2019" name="Int. J. Syst. Evol. Microbiol.">
        <title>The Global Catalogue of Microorganisms (GCM) 10K type strain sequencing project: providing services to taxonomists for standard genome sequencing and annotation.</title>
        <authorList>
            <consortium name="The Broad Institute Genomics Platform"/>
            <consortium name="The Broad Institute Genome Sequencing Center for Infectious Disease"/>
            <person name="Wu L."/>
            <person name="Ma J."/>
        </authorList>
    </citation>
    <scope>NUCLEOTIDE SEQUENCE [LARGE SCALE GENOMIC DNA]</scope>
    <source>
        <strain evidence="5">JCM 6242</strain>
    </source>
</reference>
<dbReference type="InterPro" id="IPR036396">
    <property type="entry name" value="Cyt_P450_sf"/>
</dbReference>
<feature type="region of interest" description="Disordered" evidence="3">
    <location>
        <begin position="1"/>
        <end position="26"/>
    </location>
</feature>
<organism evidence="4 5">
    <name type="scientific">Streptosporangium fragile</name>
    <dbReference type="NCBI Taxonomy" id="46186"/>
    <lineage>
        <taxon>Bacteria</taxon>
        <taxon>Bacillati</taxon>
        <taxon>Actinomycetota</taxon>
        <taxon>Actinomycetes</taxon>
        <taxon>Streptosporangiales</taxon>
        <taxon>Streptosporangiaceae</taxon>
        <taxon>Streptosporangium</taxon>
    </lineage>
</organism>
<dbReference type="PANTHER" id="PTHR46696">
    <property type="entry name" value="P450, PUTATIVE (EUROFUNG)-RELATED"/>
    <property type="match status" value="1"/>
</dbReference>
<evidence type="ECO:0000256" key="1">
    <source>
        <dbReference type="ARBA" id="ARBA00010617"/>
    </source>
</evidence>
<dbReference type="Gene3D" id="1.10.630.10">
    <property type="entry name" value="Cytochrome P450"/>
    <property type="match status" value="1"/>
</dbReference>
<dbReference type="PRINTS" id="PR00359">
    <property type="entry name" value="BP450"/>
</dbReference>
<dbReference type="EMBL" id="BAAAVI010000021">
    <property type="protein sequence ID" value="GAA2872964.1"/>
    <property type="molecule type" value="Genomic_DNA"/>
</dbReference>
<sequence>MTATAEPRDSVTCPIAHPLDQGPDGVNRPGLYKNPAYHTIREAGTGVAEVIRANGTRAKLVTRYGDVIQVLRDHEAFSREAALDVDDVAGLEGTLLGLDRDAHATVRAVVKDRFTPSAVEGIRDRIEARAVARLDAMRKQGDPADLIREFALPFALDTIGDMLGVPQRDRLRFREWGEAFLSNDTLSRDDATAAEQAMAGYLAGLIEQRRQDPTGDLLSRIAVNGAHLPFDQMIKLPIALLVGGWDTTASSIGTYIQVLLTHPYGDHETGYRYLVDHPEAVPGAITELERMFSTSAGDEMPRRVVRDVTLPSGAALRAGDVVIPSHDAANYDPRVFSDPHRMDFGRTPNRHLSFGYGIHHCIGRHLGHVEVVTAIALLTRELPALRLAVPAEDIRHKPGQAVGGPIELPVAWS</sequence>
<keyword evidence="2" id="KW-0408">Iron</keyword>
<keyword evidence="2" id="KW-0560">Oxidoreductase</keyword>
<dbReference type="InterPro" id="IPR001128">
    <property type="entry name" value="Cyt_P450"/>
</dbReference>
<evidence type="ECO:0000256" key="3">
    <source>
        <dbReference type="SAM" id="MobiDB-lite"/>
    </source>
</evidence>
<evidence type="ECO:0000256" key="2">
    <source>
        <dbReference type="RuleBase" id="RU000461"/>
    </source>
</evidence>
<dbReference type="InterPro" id="IPR017972">
    <property type="entry name" value="Cyt_P450_CS"/>
</dbReference>